<dbReference type="Proteomes" id="UP000631535">
    <property type="component" value="Unassembled WGS sequence"/>
</dbReference>
<keyword evidence="2" id="KW-1185">Reference proteome</keyword>
<organism evidence="1 2">
    <name type="scientific">Streptomyces daqingensis</name>
    <dbReference type="NCBI Taxonomy" id="1472640"/>
    <lineage>
        <taxon>Bacteria</taxon>
        <taxon>Bacillati</taxon>
        <taxon>Actinomycetota</taxon>
        <taxon>Actinomycetes</taxon>
        <taxon>Kitasatosporales</taxon>
        <taxon>Streptomycetaceae</taxon>
        <taxon>Streptomyces</taxon>
    </lineage>
</organism>
<dbReference type="InterPro" id="IPR006764">
    <property type="entry name" value="SAM_dep_MeTrfase_SAV2177_type"/>
</dbReference>
<comment type="caution">
    <text evidence="1">The sequence shown here is derived from an EMBL/GenBank/DDBJ whole genome shotgun (WGS) entry which is preliminary data.</text>
</comment>
<dbReference type="Gene3D" id="3.40.50.150">
    <property type="entry name" value="Vaccinia Virus protein VP39"/>
    <property type="match status" value="1"/>
</dbReference>
<name>A0ABQ2LZG6_9ACTN</name>
<dbReference type="SUPFAM" id="SSF53335">
    <property type="entry name" value="S-adenosyl-L-methionine-dependent methyltransferases"/>
    <property type="match status" value="1"/>
</dbReference>
<evidence type="ECO:0000313" key="2">
    <source>
        <dbReference type="Proteomes" id="UP000631535"/>
    </source>
</evidence>
<dbReference type="InterPro" id="IPR029063">
    <property type="entry name" value="SAM-dependent_MTases_sf"/>
</dbReference>
<proteinExistence type="predicted"/>
<dbReference type="RefSeq" id="WP_189036000.1">
    <property type="nucleotide sequence ID" value="NZ_BMMP01000003.1"/>
</dbReference>
<reference evidence="2" key="1">
    <citation type="journal article" date="2019" name="Int. J. Syst. Evol. Microbiol.">
        <title>The Global Catalogue of Microorganisms (GCM) 10K type strain sequencing project: providing services to taxonomists for standard genome sequencing and annotation.</title>
        <authorList>
            <consortium name="The Broad Institute Genomics Platform"/>
            <consortium name="The Broad Institute Genome Sequencing Center for Infectious Disease"/>
            <person name="Wu L."/>
            <person name="Ma J."/>
        </authorList>
    </citation>
    <scope>NUCLEOTIDE SEQUENCE [LARGE SCALE GENOMIC DNA]</scope>
    <source>
        <strain evidence="2">CGMCC 4.7178</strain>
    </source>
</reference>
<accession>A0ABQ2LZG6</accession>
<protein>
    <recommendedName>
        <fullName evidence="3">S-adenosyl methyltransferase</fullName>
    </recommendedName>
</protein>
<dbReference type="Pfam" id="PF04672">
    <property type="entry name" value="Methyltransf_19"/>
    <property type="match status" value="1"/>
</dbReference>
<dbReference type="EMBL" id="BMMP01000003">
    <property type="protein sequence ID" value="GGO45024.1"/>
    <property type="molecule type" value="Genomic_DNA"/>
</dbReference>
<gene>
    <name evidence="1" type="ORF">GCM10012287_11930</name>
</gene>
<sequence length="271" mass="29183">MTGQNEAASEAASIDPTVPHSARIFDFWLGGKDHFEADRSAGEQVLADFPAMTEVARASRGFVGRAVRHLVVEEGLRQFLDVGTGLPTAGNTHEVAQRLAPEARIVYVDHDPLVLAHAGRLLTCSEEGAAAYLHADAHDPDRILAEASATLDLDEPVGVLLMGILAHVERYTEARAIVHRLMQDLPVGSCLAIRDGTDTDEAYSAAMRRYSESGALPYRLRSPEEITRFFAGLELVEPGVVPVPQWRPSPGEPPAGGADLPVLGGVARKLW</sequence>
<evidence type="ECO:0000313" key="1">
    <source>
        <dbReference type="EMBL" id="GGO45024.1"/>
    </source>
</evidence>
<dbReference type="PIRSF" id="PIRSF017393">
    <property type="entry name" value="MTase_SAV2177"/>
    <property type="match status" value="1"/>
</dbReference>
<evidence type="ECO:0008006" key="3">
    <source>
        <dbReference type="Google" id="ProtNLM"/>
    </source>
</evidence>